<evidence type="ECO:0000313" key="6">
    <source>
        <dbReference type="Proteomes" id="UP001295444"/>
    </source>
</evidence>
<protein>
    <submittedName>
        <fullName evidence="5">Glucocorticoid modulatory element-binding 1</fullName>
    </submittedName>
</protein>
<evidence type="ECO:0000259" key="4">
    <source>
        <dbReference type="PROSITE" id="PS50864"/>
    </source>
</evidence>
<dbReference type="PANTHER" id="PTHR10417:SF3">
    <property type="entry name" value="GLUCOCORTICOID MODULATORY ELEMENT-BINDING PROTEIN 1"/>
    <property type="match status" value="1"/>
</dbReference>
<gene>
    <name evidence="5" type="ORF">PECUL_23A030771</name>
</gene>
<keyword evidence="2" id="KW-0804">Transcription</keyword>
<dbReference type="InterPro" id="IPR036691">
    <property type="entry name" value="Endo/exonu/phosph_ase_sf"/>
</dbReference>
<dbReference type="Gene3D" id="3.60.10.10">
    <property type="entry name" value="Endonuclease/exonuclease/phosphatase"/>
    <property type="match status" value="1"/>
</dbReference>
<accession>A0AAD1R1N8</accession>
<sequence length="559" mass="63275">MANAEVTVPMGDVVVIPSDCAEGEDPEDAKTQVILQLQPIPHGIYGDVSDTNAAVVSLETHTLKMGDTLDGGTVELSEDIDIAYPITCGESKAILLWKKFVCPGINVKCVKVRAVELWVTVAITHSHQDRKKQARRVSSHPPVAKSDKFLQSFLTRSGLVDVWRLQHPLTVDFTFFSHPHTSYSRIDMFLTSPSLIPLLHKTSIGQITWSDHADITLSVQLPQASRQWHWRLNPTLLHVPHIQENIRQAIQTFFATNKGSVPSDSMLWAAHKAVIRGTLIAEGTAHKKRKLAQLSLHLSELRRLEHLHKLTPTSDLTTQLQSHRQAIQAFMARDSKKVLLWTKQLFYEKSNKADSLLANRLRRKSLTKRIASIRAPDGHQHDDPTQIAEIFNRFYTRLYDHDPRTRQDPHASELAAARFLSGIPLPQLTTTAREVWDRVNSKNSLINTPSPLTPVLRNLQFPPGMTPQHFARFEDNNLIRLCHFFQGDRLLPFADLPQSTPLNSFDHFRYLQLRSFLSIPDIRGAATKQLTPFEKMSMHTQVLMLRHQGIFSLAHLVGV</sequence>
<keyword evidence="3" id="KW-0539">Nucleus</keyword>
<dbReference type="PANTHER" id="PTHR10417">
    <property type="entry name" value="GLUCOCORTICOID MODULATORY ELEMENT-BINDING PROTEIN"/>
    <property type="match status" value="1"/>
</dbReference>
<dbReference type="SUPFAM" id="SSF56219">
    <property type="entry name" value="DNase I-like"/>
    <property type="match status" value="1"/>
</dbReference>
<dbReference type="Pfam" id="PF01342">
    <property type="entry name" value="SAND"/>
    <property type="match status" value="1"/>
</dbReference>
<dbReference type="PROSITE" id="PS50864">
    <property type="entry name" value="SAND"/>
    <property type="match status" value="1"/>
</dbReference>
<keyword evidence="6" id="KW-1185">Reference proteome</keyword>
<dbReference type="GO" id="GO:0006357">
    <property type="term" value="P:regulation of transcription by RNA polymerase II"/>
    <property type="evidence" value="ECO:0007669"/>
    <property type="project" value="TreeGrafter"/>
</dbReference>
<name>A0AAD1R1N8_PELCU</name>
<dbReference type="InterPro" id="IPR010919">
    <property type="entry name" value="SAND-like_dom_sf"/>
</dbReference>
<proteinExistence type="predicted"/>
<dbReference type="InterPro" id="IPR000770">
    <property type="entry name" value="SAND_dom"/>
</dbReference>
<dbReference type="GO" id="GO:0000978">
    <property type="term" value="F:RNA polymerase II cis-regulatory region sequence-specific DNA binding"/>
    <property type="evidence" value="ECO:0007669"/>
    <property type="project" value="TreeGrafter"/>
</dbReference>
<evidence type="ECO:0000313" key="5">
    <source>
        <dbReference type="EMBL" id="CAH2221702.1"/>
    </source>
</evidence>
<organism evidence="5 6">
    <name type="scientific">Pelobates cultripes</name>
    <name type="common">Western spadefoot toad</name>
    <dbReference type="NCBI Taxonomy" id="61616"/>
    <lineage>
        <taxon>Eukaryota</taxon>
        <taxon>Metazoa</taxon>
        <taxon>Chordata</taxon>
        <taxon>Craniata</taxon>
        <taxon>Vertebrata</taxon>
        <taxon>Euteleostomi</taxon>
        <taxon>Amphibia</taxon>
        <taxon>Batrachia</taxon>
        <taxon>Anura</taxon>
        <taxon>Pelobatoidea</taxon>
        <taxon>Pelobatidae</taxon>
        <taxon>Pelobates</taxon>
    </lineage>
</organism>
<evidence type="ECO:0000256" key="1">
    <source>
        <dbReference type="ARBA" id="ARBA00023015"/>
    </source>
</evidence>
<evidence type="ECO:0000256" key="2">
    <source>
        <dbReference type="ARBA" id="ARBA00023163"/>
    </source>
</evidence>
<dbReference type="Proteomes" id="UP001295444">
    <property type="component" value="Chromosome 01"/>
</dbReference>
<reference evidence="5" key="1">
    <citation type="submission" date="2022-03" db="EMBL/GenBank/DDBJ databases">
        <authorList>
            <person name="Alioto T."/>
            <person name="Alioto T."/>
            <person name="Gomez Garrido J."/>
        </authorList>
    </citation>
    <scope>NUCLEOTIDE SEQUENCE</scope>
</reference>
<dbReference type="SUPFAM" id="SSF63763">
    <property type="entry name" value="SAND domain-like"/>
    <property type="match status" value="1"/>
</dbReference>
<evidence type="ECO:0000256" key="3">
    <source>
        <dbReference type="ARBA" id="ARBA00023242"/>
    </source>
</evidence>
<dbReference type="GO" id="GO:0005634">
    <property type="term" value="C:nucleus"/>
    <property type="evidence" value="ECO:0007669"/>
    <property type="project" value="TreeGrafter"/>
</dbReference>
<dbReference type="GO" id="GO:0046872">
    <property type="term" value="F:metal ion binding"/>
    <property type="evidence" value="ECO:0007669"/>
    <property type="project" value="UniProtKB-KW"/>
</dbReference>
<feature type="domain" description="SAND" evidence="4">
    <location>
        <begin position="71"/>
        <end position="161"/>
    </location>
</feature>
<dbReference type="EMBL" id="OW240912">
    <property type="protein sequence ID" value="CAH2221702.1"/>
    <property type="molecule type" value="Genomic_DNA"/>
</dbReference>
<dbReference type="AlphaFoldDB" id="A0AAD1R1N8"/>
<keyword evidence="1" id="KW-0805">Transcription regulation</keyword>
<dbReference type="SMART" id="SM00258">
    <property type="entry name" value="SAND"/>
    <property type="match status" value="1"/>
</dbReference>